<keyword evidence="7" id="KW-0904">Protein phosphatase</keyword>
<comment type="similarity">
    <text evidence="2">Belongs to the PP2C family.</text>
</comment>
<comment type="caution">
    <text evidence="10">The sequence shown here is derived from an EMBL/GenBank/DDBJ whole genome shotgun (WGS) entry which is preliminary data.</text>
</comment>
<name>A0ABD6E662_9BILA</name>
<dbReference type="GO" id="GO:0046872">
    <property type="term" value="F:metal ion binding"/>
    <property type="evidence" value="ECO:0007669"/>
    <property type="project" value="UniProtKB-KW"/>
</dbReference>
<dbReference type="InterPro" id="IPR015655">
    <property type="entry name" value="PP2C"/>
</dbReference>
<proteinExistence type="inferred from homology"/>
<evidence type="ECO:0000256" key="4">
    <source>
        <dbReference type="ARBA" id="ARBA00022723"/>
    </source>
</evidence>
<feature type="domain" description="PPM-type phosphatase" evidence="9">
    <location>
        <begin position="45"/>
        <end position="320"/>
    </location>
</feature>
<evidence type="ECO:0000256" key="8">
    <source>
        <dbReference type="ARBA" id="ARBA00023211"/>
    </source>
</evidence>
<evidence type="ECO:0000256" key="5">
    <source>
        <dbReference type="ARBA" id="ARBA00022801"/>
    </source>
</evidence>
<accession>A0ABD6E662</accession>
<dbReference type="GO" id="GO:0004722">
    <property type="term" value="F:protein serine/threonine phosphatase activity"/>
    <property type="evidence" value="ECO:0007669"/>
    <property type="project" value="UniProtKB-EC"/>
</dbReference>
<evidence type="ECO:0000256" key="6">
    <source>
        <dbReference type="ARBA" id="ARBA00022842"/>
    </source>
</evidence>
<dbReference type="InterPro" id="IPR001932">
    <property type="entry name" value="PPM-type_phosphatase-like_dom"/>
</dbReference>
<dbReference type="InterPro" id="IPR036457">
    <property type="entry name" value="PPM-type-like_dom_sf"/>
</dbReference>
<organism evidence="10 11">
    <name type="scientific">Gnathostoma spinigerum</name>
    <dbReference type="NCBI Taxonomy" id="75299"/>
    <lineage>
        <taxon>Eukaryota</taxon>
        <taxon>Metazoa</taxon>
        <taxon>Ecdysozoa</taxon>
        <taxon>Nematoda</taxon>
        <taxon>Chromadorea</taxon>
        <taxon>Rhabditida</taxon>
        <taxon>Spirurina</taxon>
        <taxon>Gnathostomatomorpha</taxon>
        <taxon>Gnathostomatoidea</taxon>
        <taxon>Gnathostomatidae</taxon>
        <taxon>Gnathostoma</taxon>
    </lineage>
</organism>
<keyword evidence="11" id="KW-1185">Reference proteome</keyword>
<dbReference type="AlphaFoldDB" id="A0ABD6E662"/>
<keyword evidence="8" id="KW-0464">Manganese</keyword>
<evidence type="ECO:0000256" key="7">
    <source>
        <dbReference type="ARBA" id="ARBA00022912"/>
    </source>
</evidence>
<evidence type="ECO:0000256" key="1">
    <source>
        <dbReference type="ARBA" id="ARBA00001936"/>
    </source>
</evidence>
<protein>
    <recommendedName>
        <fullName evidence="3">protein-serine/threonine phosphatase</fullName>
        <ecNumber evidence="3">3.1.3.16</ecNumber>
    </recommendedName>
</protein>
<evidence type="ECO:0000256" key="3">
    <source>
        <dbReference type="ARBA" id="ARBA00013081"/>
    </source>
</evidence>
<dbReference type="Pfam" id="PF00481">
    <property type="entry name" value="PP2C"/>
    <property type="match status" value="1"/>
</dbReference>
<keyword evidence="4" id="KW-0479">Metal-binding</keyword>
<reference evidence="10 11" key="1">
    <citation type="submission" date="2024-08" db="EMBL/GenBank/DDBJ databases">
        <title>Gnathostoma spinigerum genome.</title>
        <authorList>
            <person name="Gonzalez-Bertolin B."/>
            <person name="Monzon S."/>
            <person name="Zaballos A."/>
            <person name="Jimenez P."/>
            <person name="Dekumyoy P."/>
            <person name="Varona S."/>
            <person name="Cuesta I."/>
            <person name="Sumanam S."/>
            <person name="Adisakwattana P."/>
            <person name="Gasser R.B."/>
            <person name="Hernandez-Gonzalez A."/>
            <person name="Young N.D."/>
            <person name="Perteguer M.J."/>
        </authorList>
    </citation>
    <scope>NUCLEOTIDE SEQUENCE [LARGE SCALE GENOMIC DNA]</scope>
    <source>
        <strain evidence="10">AL3</strain>
        <tissue evidence="10">Liver</tissue>
    </source>
</reference>
<dbReference type="SUPFAM" id="SSF81606">
    <property type="entry name" value="PP2C-like"/>
    <property type="match status" value="1"/>
</dbReference>
<dbReference type="SMART" id="SM00332">
    <property type="entry name" value="PP2Cc"/>
    <property type="match status" value="1"/>
</dbReference>
<dbReference type="CDD" id="cd00143">
    <property type="entry name" value="PP2Cc"/>
    <property type="match status" value="1"/>
</dbReference>
<dbReference type="Proteomes" id="UP001608902">
    <property type="component" value="Unassembled WGS sequence"/>
</dbReference>
<dbReference type="EMBL" id="JBGFUD010000991">
    <property type="protein sequence ID" value="MFH4975575.1"/>
    <property type="molecule type" value="Genomic_DNA"/>
</dbReference>
<dbReference type="PANTHER" id="PTHR13832">
    <property type="entry name" value="PROTEIN PHOSPHATASE 2C"/>
    <property type="match status" value="1"/>
</dbReference>
<evidence type="ECO:0000259" key="9">
    <source>
        <dbReference type="PROSITE" id="PS51746"/>
    </source>
</evidence>
<sequence length="355" mass="39947">MTTKPHNNGRSEIFDATCDNVSVGAVSTQISLGISRSTLKPTEPRYRCFSRRIMRSNMEIKVYGMIEAFDSHNGIERFIEKELISRLLPNDRTGVHVLDKNPSDGQIISLLNETFQNIDHEYFRRFIGSPLAERCSQLMYPGASLEPMNDKVDGGATAMVVLIHGNRLFTANLGDSRAIMVQKKKGSDALTATQITTWHDPKDPEERDRLIRLEIKPSDVIAPTRCFGDVFRKEGALSCAIIAEPSVHGPIVIGKAARFLILVNAETVTLLNDLNKNENVNRTIASIFADKLMETNCDLGVRYFINHKQSDSILPAKSSFSETDQDDYHWTMQWRVADMITSKNAKTKFEDCDKM</sequence>
<keyword evidence="6" id="KW-0460">Magnesium</keyword>
<dbReference type="PANTHER" id="PTHR13832:SF803">
    <property type="entry name" value="PROTEIN PHOSPHATASE 1G"/>
    <property type="match status" value="1"/>
</dbReference>
<evidence type="ECO:0000256" key="2">
    <source>
        <dbReference type="ARBA" id="ARBA00006702"/>
    </source>
</evidence>
<comment type="cofactor">
    <cofactor evidence="1">
        <name>Mn(2+)</name>
        <dbReference type="ChEBI" id="CHEBI:29035"/>
    </cofactor>
</comment>
<evidence type="ECO:0000313" key="11">
    <source>
        <dbReference type="Proteomes" id="UP001608902"/>
    </source>
</evidence>
<gene>
    <name evidence="10" type="ORF">AB6A40_002284</name>
</gene>
<evidence type="ECO:0000313" key="10">
    <source>
        <dbReference type="EMBL" id="MFH4975575.1"/>
    </source>
</evidence>
<dbReference type="PROSITE" id="PS51746">
    <property type="entry name" value="PPM_2"/>
    <property type="match status" value="1"/>
</dbReference>
<dbReference type="EC" id="3.1.3.16" evidence="3"/>
<dbReference type="Gene3D" id="3.60.40.10">
    <property type="entry name" value="PPM-type phosphatase domain"/>
    <property type="match status" value="1"/>
</dbReference>
<keyword evidence="5" id="KW-0378">Hydrolase</keyword>